<sequence>MTIGSAKLDKMLNMGKSHNDKSGLGFKGESSTSSSLKTKFVKALDPKPPVLESPKSPKPKRFVPTCHHCGKLGHIRPNCYNLKKMSRNPPLVNKGPQIKRFIPICHNCGKNGHIRPNCLAPKRTLAISPPLFAKVDSRKSSSRPSPLVDDTSLHIQIKSLMDEVAKISKLIDTKASNDTPSSSTQKVWVKKNDGC</sequence>
<evidence type="ECO:0000256" key="2">
    <source>
        <dbReference type="SAM" id="MobiDB-lite"/>
    </source>
</evidence>
<dbReference type="PROSITE" id="PS50158">
    <property type="entry name" value="ZF_CCHC"/>
    <property type="match status" value="2"/>
</dbReference>
<dbReference type="Proteomes" id="UP001457282">
    <property type="component" value="Unassembled WGS sequence"/>
</dbReference>
<keyword evidence="1" id="KW-0863">Zinc-finger</keyword>
<dbReference type="SMART" id="SM00343">
    <property type="entry name" value="ZnF_C2HC"/>
    <property type="match status" value="2"/>
</dbReference>
<evidence type="ECO:0000259" key="3">
    <source>
        <dbReference type="PROSITE" id="PS50158"/>
    </source>
</evidence>
<dbReference type="GO" id="GO:0008270">
    <property type="term" value="F:zinc ion binding"/>
    <property type="evidence" value="ECO:0007669"/>
    <property type="project" value="UniProtKB-KW"/>
</dbReference>
<dbReference type="SUPFAM" id="SSF57756">
    <property type="entry name" value="Retrovirus zinc finger-like domains"/>
    <property type="match status" value="1"/>
</dbReference>
<evidence type="ECO:0000256" key="1">
    <source>
        <dbReference type="PROSITE-ProRule" id="PRU00047"/>
    </source>
</evidence>
<name>A0AAW1YRE6_RUBAR</name>
<reference evidence="4 5" key="1">
    <citation type="journal article" date="2023" name="G3 (Bethesda)">
        <title>A chromosome-length genome assembly and annotation of blackberry (Rubus argutus, cv. 'Hillquist').</title>
        <authorList>
            <person name="Bruna T."/>
            <person name="Aryal R."/>
            <person name="Dudchenko O."/>
            <person name="Sargent D.J."/>
            <person name="Mead D."/>
            <person name="Buti M."/>
            <person name="Cavallini A."/>
            <person name="Hytonen T."/>
            <person name="Andres J."/>
            <person name="Pham M."/>
            <person name="Weisz D."/>
            <person name="Mascagni F."/>
            <person name="Usai G."/>
            <person name="Natali L."/>
            <person name="Bassil N."/>
            <person name="Fernandez G.E."/>
            <person name="Lomsadze A."/>
            <person name="Armour M."/>
            <person name="Olukolu B."/>
            <person name="Poorten T."/>
            <person name="Britton C."/>
            <person name="Davik J."/>
            <person name="Ashrafi H."/>
            <person name="Aiden E.L."/>
            <person name="Borodovsky M."/>
            <person name="Worthington M."/>
        </authorList>
    </citation>
    <scope>NUCLEOTIDE SEQUENCE [LARGE SCALE GENOMIC DNA]</scope>
    <source>
        <strain evidence="4">PI 553951</strain>
    </source>
</reference>
<dbReference type="GO" id="GO:0003676">
    <property type="term" value="F:nucleic acid binding"/>
    <property type="evidence" value="ECO:0007669"/>
    <property type="project" value="InterPro"/>
</dbReference>
<accession>A0AAW1YRE6</accession>
<keyword evidence="5" id="KW-1185">Reference proteome</keyword>
<dbReference type="InterPro" id="IPR036875">
    <property type="entry name" value="Znf_CCHC_sf"/>
</dbReference>
<evidence type="ECO:0000313" key="5">
    <source>
        <dbReference type="Proteomes" id="UP001457282"/>
    </source>
</evidence>
<dbReference type="AlphaFoldDB" id="A0AAW1YRE6"/>
<dbReference type="Pfam" id="PF00098">
    <property type="entry name" value="zf-CCHC"/>
    <property type="match status" value="1"/>
</dbReference>
<gene>
    <name evidence="4" type="ORF">M0R45_006607</name>
</gene>
<keyword evidence="1" id="KW-0479">Metal-binding</keyword>
<feature type="compositionally biased region" description="Polar residues" evidence="2">
    <location>
        <begin position="174"/>
        <end position="186"/>
    </location>
</feature>
<feature type="domain" description="CCHC-type" evidence="3">
    <location>
        <begin position="66"/>
        <end position="79"/>
    </location>
</feature>
<keyword evidence="1" id="KW-0862">Zinc</keyword>
<feature type="region of interest" description="Disordered" evidence="2">
    <location>
        <begin position="1"/>
        <end position="59"/>
    </location>
</feature>
<dbReference type="Gene3D" id="4.10.60.10">
    <property type="entry name" value="Zinc finger, CCHC-type"/>
    <property type="match status" value="1"/>
</dbReference>
<evidence type="ECO:0000313" key="4">
    <source>
        <dbReference type="EMBL" id="KAK9951148.1"/>
    </source>
</evidence>
<feature type="region of interest" description="Disordered" evidence="2">
    <location>
        <begin position="174"/>
        <end position="195"/>
    </location>
</feature>
<dbReference type="InterPro" id="IPR001878">
    <property type="entry name" value="Znf_CCHC"/>
</dbReference>
<proteinExistence type="predicted"/>
<protein>
    <recommendedName>
        <fullName evidence="3">CCHC-type domain-containing protein</fullName>
    </recommendedName>
</protein>
<dbReference type="EMBL" id="JBEDUW010000001">
    <property type="protein sequence ID" value="KAK9951148.1"/>
    <property type="molecule type" value="Genomic_DNA"/>
</dbReference>
<feature type="domain" description="CCHC-type" evidence="3">
    <location>
        <begin position="105"/>
        <end position="118"/>
    </location>
</feature>
<organism evidence="4 5">
    <name type="scientific">Rubus argutus</name>
    <name type="common">Southern blackberry</name>
    <dbReference type="NCBI Taxonomy" id="59490"/>
    <lineage>
        <taxon>Eukaryota</taxon>
        <taxon>Viridiplantae</taxon>
        <taxon>Streptophyta</taxon>
        <taxon>Embryophyta</taxon>
        <taxon>Tracheophyta</taxon>
        <taxon>Spermatophyta</taxon>
        <taxon>Magnoliopsida</taxon>
        <taxon>eudicotyledons</taxon>
        <taxon>Gunneridae</taxon>
        <taxon>Pentapetalae</taxon>
        <taxon>rosids</taxon>
        <taxon>fabids</taxon>
        <taxon>Rosales</taxon>
        <taxon>Rosaceae</taxon>
        <taxon>Rosoideae</taxon>
        <taxon>Rosoideae incertae sedis</taxon>
        <taxon>Rubus</taxon>
    </lineage>
</organism>
<comment type="caution">
    <text evidence="4">The sequence shown here is derived from an EMBL/GenBank/DDBJ whole genome shotgun (WGS) entry which is preliminary data.</text>
</comment>